<protein>
    <recommendedName>
        <fullName evidence="3">Ubiquitin-like domain-containing protein</fullName>
    </recommendedName>
</protein>
<dbReference type="OMA" id="NWENISC"/>
<dbReference type="SUPFAM" id="SSF54236">
    <property type="entry name" value="Ubiquitin-like"/>
    <property type="match status" value="1"/>
</dbReference>
<evidence type="ECO:0000313" key="1">
    <source>
        <dbReference type="EMBL" id="CAK61225.1"/>
    </source>
</evidence>
<sequence>MIEVTFKIDQLKINLSSTVNPQLQIVSYVRRILHPIGMDSINWENISCFVTYNNLVQDRNKTFIEAGVTDRGVLQIRLSLRISIEIVNKQLQFQDINVDAFESTQIFKDLIIRNYLRNTPYEIGIFNVQDGKQLEKDTWIQNGIGNSIPVLLNIQIKQSIKWKGEVIDINFSIFSPIYKVIQSFMYKLNINGIISFQCQNSLLKPELSYFNNNLPIDAVWQASIPNEVVYRVLYQKQSRERQIIFKKDQQIYEIIKILRKEFNITNPNKITLMYHWPLDRFATVASEAIPNFSLLKLVEEDQKGDLQIILQPIGENSHESSSIHNVRYDTSLEDLSSKIQHTQNDDVHFFLETQDSQLQPKSTLDQMNAYYGCTILYKVVQKPRPRIVTVQTQSTTKKFGVLIVNLNIVINVDIAIEKNDLEALAEVLRYKLSIPKNQIIQFSLGTRLFQENLKLEEIMGGNFEYLQALLSTNLQIKFKNNKTEQVTTLAVNLEDTLTKVSSKLKMNALYSFEGKQLGGDETFAQLRIQNNGVILYEETPTPQDQAEIINNPSVQKPLFINDKLHEPSESMSNEFTNEKKIPQQIPNQVQQDALNNSNNDQITVKASVGEKLYRCRVKGNLTCEELKKFIYDLAIQGDPLNIKQYNLLQGDQVLRDDQTISSLNQKEVEIQFRLK</sequence>
<evidence type="ECO:0008006" key="3">
    <source>
        <dbReference type="Google" id="ProtNLM"/>
    </source>
</evidence>
<dbReference type="InterPro" id="IPR029071">
    <property type="entry name" value="Ubiquitin-like_domsf"/>
</dbReference>
<dbReference type="Proteomes" id="UP000000600">
    <property type="component" value="Unassembled WGS sequence"/>
</dbReference>
<proteinExistence type="predicted"/>
<evidence type="ECO:0000313" key="2">
    <source>
        <dbReference type="Proteomes" id="UP000000600"/>
    </source>
</evidence>
<name>A0BRQ8_PARTE</name>
<accession>A0BRQ8</accession>
<organism evidence="1 2">
    <name type="scientific">Paramecium tetraurelia</name>
    <dbReference type="NCBI Taxonomy" id="5888"/>
    <lineage>
        <taxon>Eukaryota</taxon>
        <taxon>Sar</taxon>
        <taxon>Alveolata</taxon>
        <taxon>Ciliophora</taxon>
        <taxon>Intramacronucleata</taxon>
        <taxon>Oligohymenophorea</taxon>
        <taxon>Peniculida</taxon>
        <taxon>Parameciidae</taxon>
        <taxon>Paramecium</taxon>
    </lineage>
</organism>
<dbReference type="GeneID" id="5014407"/>
<dbReference type="AlphaFoldDB" id="A0BRQ8"/>
<dbReference type="HOGENOM" id="CLU_407400_0_0_1"/>
<keyword evidence="2" id="KW-1185">Reference proteome</keyword>
<reference evidence="1 2" key="1">
    <citation type="journal article" date="2006" name="Nature">
        <title>Global trends of whole-genome duplications revealed by the ciliate Paramecium tetraurelia.</title>
        <authorList>
            <consortium name="Genoscope"/>
            <person name="Aury J.-M."/>
            <person name="Jaillon O."/>
            <person name="Duret L."/>
            <person name="Noel B."/>
            <person name="Jubin C."/>
            <person name="Porcel B.M."/>
            <person name="Segurens B."/>
            <person name="Daubin V."/>
            <person name="Anthouard V."/>
            <person name="Aiach N."/>
            <person name="Arnaiz O."/>
            <person name="Billaut A."/>
            <person name="Beisson J."/>
            <person name="Blanc I."/>
            <person name="Bouhouche K."/>
            <person name="Camara F."/>
            <person name="Duharcourt S."/>
            <person name="Guigo R."/>
            <person name="Gogendeau D."/>
            <person name="Katinka M."/>
            <person name="Keller A.-M."/>
            <person name="Kissmehl R."/>
            <person name="Klotz C."/>
            <person name="Koll F."/>
            <person name="Le Moue A."/>
            <person name="Lepere C."/>
            <person name="Malinsky S."/>
            <person name="Nowacki M."/>
            <person name="Nowak J.K."/>
            <person name="Plattner H."/>
            <person name="Poulain J."/>
            <person name="Ruiz F."/>
            <person name="Serrano V."/>
            <person name="Zagulski M."/>
            <person name="Dessen P."/>
            <person name="Betermier M."/>
            <person name="Weissenbach J."/>
            <person name="Scarpelli C."/>
            <person name="Schachter V."/>
            <person name="Sperling L."/>
            <person name="Meyer E."/>
            <person name="Cohen J."/>
            <person name="Wincker P."/>
        </authorList>
    </citation>
    <scope>NUCLEOTIDE SEQUENCE [LARGE SCALE GENOMIC DNA]</scope>
    <source>
        <strain evidence="1 2">Stock d4-2</strain>
    </source>
</reference>
<dbReference type="RefSeq" id="XP_001428623.1">
    <property type="nucleotide sequence ID" value="XM_001428586.2"/>
</dbReference>
<dbReference type="InParanoid" id="A0BRQ8"/>
<dbReference type="KEGG" id="ptm:GSPATT00031456001"/>
<dbReference type="OrthoDB" id="306291at2759"/>
<gene>
    <name evidence="1" type="ORF">GSPATT00031456001</name>
</gene>
<dbReference type="EMBL" id="CT868012">
    <property type="protein sequence ID" value="CAK61225.1"/>
    <property type="molecule type" value="Genomic_DNA"/>
</dbReference>